<dbReference type="EMBL" id="CP060695">
    <property type="protein sequence ID" value="QNM86862.1"/>
    <property type="molecule type" value="Genomic_DNA"/>
</dbReference>
<evidence type="ECO:0008006" key="3">
    <source>
        <dbReference type="Google" id="ProtNLM"/>
    </source>
</evidence>
<dbReference type="PROSITE" id="PS51257">
    <property type="entry name" value="PROKAR_LIPOPROTEIN"/>
    <property type="match status" value="1"/>
</dbReference>
<accession>A0A7G9LE13</accession>
<evidence type="ECO:0000313" key="1">
    <source>
        <dbReference type="EMBL" id="QNM86862.1"/>
    </source>
</evidence>
<gene>
    <name evidence="1" type="ORF">H9W90_07060</name>
</gene>
<proteinExistence type="predicted"/>
<sequence length="124" mass="14169">MKYAYFFVFILIISCGKKEEKKDSLDISKPDVTTIEPKSIVDEVPELIFTVQIAALKKENSTLANIDSVKTYKENGLTKFRFGEFLTYNEARKTRSLFLNKYPGAFVQAIKNGEPIHIKEALLK</sequence>
<name>A0A7G9LE13_9FLAO</name>
<dbReference type="KEGG" id="ppec:H9W90_07060"/>
<reference evidence="1 2" key="1">
    <citation type="submission" date="2020-08" db="EMBL/GenBank/DDBJ databases">
        <title>Polaribacter sp. L12M9 isolated from gut of the Korean scallop.</title>
        <authorList>
            <person name="Jeong Y.S."/>
        </authorList>
    </citation>
    <scope>NUCLEOTIDE SEQUENCE [LARGE SCALE GENOMIC DNA]</scope>
    <source>
        <strain evidence="1 2">L12M9</strain>
    </source>
</reference>
<dbReference type="RefSeq" id="WP_187483735.1">
    <property type="nucleotide sequence ID" value="NZ_CP060695.1"/>
</dbReference>
<protein>
    <recommendedName>
        <fullName evidence="3">SPOR domain-containing protein</fullName>
    </recommendedName>
</protein>
<dbReference type="AlphaFoldDB" id="A0A7G9LE13"/>
<organism evidence="1 2">
    <name type="scientific">Polaribacter pectinis</name>
    <dbReference type="NCBI Taxonomy" id="2738844"/>
    <lineage>
        <taxon>Bacteria</taxon>
        <taxon>Pseudomonadati</taxon>
        <taxon>Bacteroidota</taxon>
        <taxon>Flavobacteriia</taxon>
        <taxon>Flavobacteriales</taxon>
        <taxon>Flavobacteriaceae</taxon>
    </lineage>
</organism>
<dbReference type="Proteomes" id="UP000515808">
    <property type="component" value="Chromosome"/>
</dbReference>
<evidence type="ECO:0000313" key="2">
    <source>
        <dbReference type="Proteomes" id="UP000515808"/>
    </source>
</evidence>
<keyword evidence="2" id="KW-1185">Reference proteome</keyword>